<evidence type="ECO:0000313" key="4">
    <source>
        <dbReference type="Proteomes" id="UP000321820"/>
    </source>
</evidence>
<dbReference type="InterPro" id="IPR050879">
    <property type="entry name" value="Acyltransferase_3"/>
</dbReference>
<feature type="transmembrane region" description="Helical" evidence="1">
    <location>
        <begin position="215"/>
        <end position="236"/>
    </location>
</feature>
<keyword evidence="1" id="KW-0812">Transmembrane</keyword>
<keyword evidence="3" id="KW-0808">Transferase</keyword>
<feature type="transmembrane region" description="Helical" evidence="1">
    <location>
        <begin position="304"/>
        <end position="323"/>
    </location>
</feature>
<feature type="domain" description="Acyltransferase 3" evidence="2">
    <location>
        <begin position="23"/>
        <end position="355"/>
    </location>
</feature>
<evidence type="ECO:0000256" key="1">
    <source>
        <dbReference type="SAM" id="Phobius"/>
    </source>
</evidence>
<evidence type="ECO:0000259" key="2">
    <source>
        <dbReference type="Pfam" id="PF01757"/>
    </source>
</evidence>
<feature type="transmembrane region" description="Helical" evidence="1">
    <location>
        <begin position="175"/>
        <end position="195"/>
    </location>
</feature>
<dbReference type="AlphaFoldDB" id="A0A5B9EK70"/>
<feature type="transmembrane region" description="Helical" evidence="1">
    <location>
        <begin position="52"/>
        <end position="72"/>
    </location>
</feature>
<name>A0A5B9EK70_9BACT</name>
<dbReference type="OrthoDB" id="9796461at2"/>
<feature type="transmembrane region" description="Helical" evidence="1">
    <location>
        <begin position="343"/>
        <end position="360"/>
    </location>
</feature>
<dbReference type="PANTHER" id="PTHR23028">
    <property type="entry name" value="ACETYLTRANSFERASE"/>
    <property type="match status" value="1"/>
</dbReference>
<feature type="transmembrane region" description="Helical" evidence="1">
    <location>
        <begin position="146"/>
        <end position="163"/>
    </location>
</feature>
<keyword evidence="3" id="KW-0012">Acyltransferase</keyword>
<dbReference type="Pfam" id="PF01757">
    <property type="entry name" value="Acyl_transf_3"/>
    <property type="match status" value="1"/>
</dbReference>
<dbReference type="KEGG" id="talb:FTW19_24140"/>
<feature type="transmembrane region" description="Helical" evidence="1">
    <location>
        <begin position="20"/>
        <end position="40"/>
    </location>
</feature>
<reference evidence="3 4" key="1">
    <citation type="submission" date="2019-08" db="EMBL/GenBank/DDBJ databases">
        <title>Complete genome sequence of Terriglobus albidus strain ORNL.</title>
        <authorList>
            <person name="Podar M."/>
        </authorList>
    </citation>
    <scope>NUCLEOTIDE SEQUENCE [LARGE SCALE GENOMIC DNA]</scope>
    <source>
        <strain evidence="3 4">ORNL</strain>
    </source>
</reference>
<protein>
    <submittedName>
        <fullName evidence="3">Acyltransferase</fullName>
    </submittedName>
</protein>
<dbReference type="RefSeq" id="WP_147650113.1">
    <property type="nucleotide sequence ID" value="NZ_CP042806.1"/>
</dbReference>
<dbReference type="Proteomes" id="UP000321820">
    <property type="component" value="Chromosome"/>
</dbReference>
<keyword evidence="4" id="KW-1185">Reference proteome</keyword>
<feature type="transmembrane region" description="Helical" evidence="1">
    <location>
        <begin position="272"/>
        <end position="292"/>
    </location>
</feature>
<proteinExistence type="predicted"/>
<dbReference type="GO" id="GO:0016747">
    <property type="term" value="F:acyltransferase activity, transferring groups other than amino-acyl groups"/>
    <property type="evidence" value="ECO:0007669"/>
    <property type="project" value="InterPro"/>
</dbReference>
<accession>A0A5B9EK70</accession>
<sequence length="380" mass="43152">MSTPAAEATPAAPRTTRKPALPALTGVRTFLAANIMLFHFTPPHIEWITPIVGHGFVFVGFFLLISGFILSYNYGDRIRTLKVKDFYLARVARLYPVYLISLVISIPVLMEEFHIRTRGEFFRGAIMTPLLLQGWSPWLATFWNTVAWTLSTEAFLYVIFPFVMRWRWPERAGNLVALGFGIWILGLIPHGIYMLTNPDGLPHLDRYSYGYYLRGLKFTPLPYVCTFLVGIVLGRLHGVREMSERVRAVLAFSSVAGILGFLYLAADHTPYILMHGGLLTPLFAMLILGVSGRNPVASFFSWKPFVTIGEATLCIYLLHFNGLQMMRDFHLAEKLHYTALDPWASYVLLWTFSYLLYVFYENPARKWVLATFGAKKTAAA</sequence>
<dbReference type="EMBL" id="CP042806">
    <property type="protein sequence ID" value="QEE30817.1"/>
    <property type="molecule type" value="Genomic_DNA"/>
</dbReference>
<keyword evidence="1" id="KW-0472">Membrane</keyword>
<organism evidence="3 4">
    <name type="scientific">Terriglobus albidus</name>
    <dbReference type="NCBI Taxonomy" id="1592106"/>
    <lineage>
        <taxon>Bacteria</taxon>
        <taxon>Pseudomonadati</taxon>
        <taxon>Acidobacteriota</taxon>
        <taxon>Terriglobia</taxon>
        <taxon>Terriglobales</taxon>
        <taxon>Acidobacteriaceae</taxon>
        <taxon>Terriglobus</taxon>
    </lineage>
</organism>
<keyword evidence="1" id="KW-1133">Transmembrane helix</keyword>
<evidence type="ECO:0000313" key="3">
    <source>
        <dbReference type="EMBL" id="QEE30817.1"/>
    </source>
</evidence>
<feature type="transmembrane region" description="Helical" evidence="1">
    <location>
        <begin position="92"/>
        <end position="109"/>
    </location>
</feature>
<gene>
    <name evidence="3" type="ORF">FTW19_24140</name>
</gene>
<feature type="transmembrane region" description="Helical" evidence="1">
    <location>
        <begin position="248"/>
        <end position="266"/>
    </location>
</feature>
<dbReference type="InterPro" id="IPR002656">
    <property type="entry name" value="Acyl_transf_3_dom"/>
</dbReference>